<name>A0A8X6KZA9_TRICU</name>
<organism evidence="1 2">
    <name type="scientific">Trichonephila clavata</name>
    <name type="common">Joro spider</name>
    <name type="synonym">Nephila clavata</name>
    <dbReference type="NCBI Taxonomy" id="2740835"/>
    <lineage>
        <taxon>Eukaryota</taxon>
        <taxon>Metazoa</taxon>
        <taxon>Ecdysozoa</taxon>
        <taxon>Arthropoda</taxon>
        <taxon>Chelicerata</taxon>
        <taxon>Arachnida</taxon>
        <taxon>Araneae</taxon>
        <taxon>Araneomorphae</taxon>
        <taxon>Entelegynae</taxon>
        <taxon>Araneoidea</taxon>
        <taxon>Nephilidae</taxon>
        <taxon>Trichonephila</taxon>
    </lineage>
</organism>
<reference evidence="1" key="1">
    <citation type="submission" date="2020-07" db="EMBL/GenBank/DDBJ databases">
        <title>Multicomponent nature underlies the extraordinary mechanical properties of spider dragline silk.</title>
        <authorList>
            <person name="Kono N."/>
            <person name="Nakamura H."/>
            <person name="Mori M."/>
            <person name="Yoshida Y."/>
            <person name="Ohtoshi R."/>
            <person name="Malay A.D."/>
            <person name="Moran D.A.P."/>
            <person name="Tomita M."/>
            <person name="Numata K."/>
            <person name="Arakawa K."/>
        </authorList>
    </citation>
    <scope>NUCLEOTIDE SEQUENCE</scope>
</reference>
<dbReference type="OrthoDB" id="6437804at2759"/>
<dbReference type="Proteomes" id="UP000887116">
    <property type="component" value="Unassembled WGS sequence"/>
</dbReference>
<dbReference type="AlphaFoldDB" id="A0A8X6KZA9"/>
<feature type="non-terminal residue" evidence="1">
    <location>
        <position position="63"/>
    </location>
</feature>
<dbReference type="EMBL" id="BMAO01003883">
    <property type="protein sequence ID" value="GFQ90814.1"/>
    <property type="molecule type" value="Genomic_DNA"/>
</dbReference>
<comment type="caution">
    <text evidence="1">The sequence shown here is derived from an EMBL/GenBank/DDBJ whole genome shotgun (WGS) entry which is preliminary data.</text>
</comment>
<proteinExistence type="predicted"/>
<accession>A0A8X6KZA9</accession>
<gene>
    <name evidence="1" type="ORF">TNCT_357701</name>
</gene>
<evidence type="ECO:0000313" key="2">
    <source>
        <dbReference type="Proteomes" id="UP000887116"/>
    </source>
</evidence>
<protein>
    <submittedName>
        <fullName evidence="1">Uncharacterized protein</fullName>
    </submittedName>
</protein>
<sequence length="63" mass="6980">MQTQMQTTFLNSNEPNGNKLTAVKVNVPPSTSELLVVPEKSHRSSGMTFHLFANLTEILHSLL</sequence>
<keyword evidence="2" id="KW-1185">Reference proteome</keyword>
<evidence type="ECO:0000313" key="1">
    <source>
        <dbReference type="EMBL" id="GFQ90814.1"/>
    </source>
</evidence>